<evidence type="ECO:0008006" key="3">
    <source>
        <dbReference type="Google" id="ProtNLM"/>
    </source>
</evidence>
<sequence>MRFKYSTNSPVQNEFDSLPRLPLMLHREARSVEAVGLVDSGATVNVLSYELGLQLGGVWDDRRAIIQLAGNLSNQPAMPFSAIAQIGEFQPVELLFAWVKRPNTPLILGQTNFFLEFDVCFYRSKMEFEVNPKS</sequence>
<reference evidence="1 2" key="1">
    <citation type="submission" date="2017-06" db="EMBL/GenBank/DDBJ databases">
        <title>Genome sequencing of cyanobaciteial culture collection at National Institute for Environmental Studies (NIES).</title>
        <authorList>
            <person name="Hirose Y."/>
            <person name="Shimura Y."/>
            <person name="Fujisawa T."/>
            <person name="Nakamura Y."/>
            <person name="Kawachi M."/>
        </authorList>
    </citation>
    <scope>NUCLEOTIDE SEQUENCE [LARGE SCALE GENOMIC DNA]</scope>
    <source>
        <strain evidence="1 2">NIES-2135</strain>
    </source>
</reference>
<evidence type="ECO:0000313" key="1">
    <source>
        <dbReference type="EMBL" id="BAY55378.1"/>
    </source>
</evidence>
<gene>
    <name evidence="1" type="ORF">NIES2135_22010</name>
</gene>
<protein>
    <recommendedName>
        <fullName evidence="3">Peptidase A2 domain-containing protein</fullName>
    </recommendedName>
</protein>
<organism evidence="1 2">
    <name type="scientific">Leptolyngbya boryana NIES-2135</name>
    <dbReference type="NCBI Taxonomy" id="1973484"/>
    <lineage>
        <taxon>Bacteria</taxon>
        <taxon>Bacillati</taxon>
        <taxon>Cyanobacteriota</taxon>
        <taxon>Cyanophyceae</taxon>
        <taxon>Leptolyngbyales</taxon>
        <taxon>Leptolyngbyaceae</taxon>
        <taxon>Leptolyngbya group</taxon>
        <taxon>Leptolyngbya</taxon>
    </lineage>
</organism>
<keyword evidence="2" id="KW-1185">Reference proteome</keyword>
<name>A0A1Z4JFC0_LEPBY</name>
<evidence type="ECO:0000313" key="2">
    <source>
        <dbReference type="Proteomes" id="UP000217895"/>
    </source>
</evidence>
<dbReference type="EMBL" id="AP018203">
    <property type="protein sequence ID" value="BAY55378.1"/>
    <property type="molecule type" value="Genomic_DNA"/>
</dbReference>
<proteinExistence type="predicted"/>
<accession>A0A1Z4JFC0</accession>
<dbReference type="Proteomes" id="UP000217895">
    <property type="component" value="Chromosome"/>
</dbReference>
<dbReference type="AlphaFoldDB" id="A0A1Z4JFC0"/>